<sequence>MNPIFIERVGYGTQFNQLSMIGKDTIKKESKNEYGHCKIKKEIQFLQYIQNHSIPFSIPTVLEIGETYYIMKYLSGYMPLYQYFPSASVDRKRKICNRIYEELHRLHTCTKQDVSKNQFLQILHIETKDKIYQRYNEIVPLLDRYSFLKKVNHVVLQSFEESMAIIEKRVHEYVNSLEEYQLCVIHGDCQFNNILYNPSTDDMVFIDPRGYFGDKDLYGISEYDDAKVRFALTGYDAFDNMDIQELDIEDDNLTLPDMFLMKDVCLSDFIGLLTITIWLANAHCFKNNIHKTIYSFYYARYIATMYL</sequence>
<name>A0A6C0KLW6_9ZZZZ</name>
<evidence type="ECO:0000259" key="1">
    <source>
        <dbReference type="Pfam" id="PF01636"/>
    </source>
</evidence>
<accession>A0A6C0KLW6</accession>
<dbReference type="InterPro" id="IPR002575">
    <property type="entry name" value="Aminoglycoside_PTrfase"/>
</dbReference>
<dbReference type="Gene3D" id="3.90.1200.10">
    <property type="match status" value="1"/>
</dbReference>
<protein>
    <recommendedName>
        <fullName evidence="1">Aminoglycoside phosphotransferase domain-containing protein</fullName>
    </recommendedName>
</protein>
<feature type="domain" description="Aminoglycoside phosphotransferase" evidence="1">
    <location>
        <begin position="39"/>
        <end position="207"/>
    </location>
</feature>
<dbReference type="EMBL" id="MN740936">
    <property type="protein sequence ID" value="QHU18619.1"/>
    <property type="molecule type" value="Genomic_DNA"/>
</dbReference>
<organism evidence="2">
    <name type="scientific">viral metagenome</name>
    <dbReference type="NCBI Taxonomy" id="1070528"/>
    <lineage>
        <taxon>unclassified sequences</taxon>
        <taxon>metagenomes</taxon>
        <taxon>organismal metagenomes</taxon>
    </lineage>
</organism>
<dbReference type="InterPro" id="IPR011009">
    <property type="entry name" value="Kinase-like_dom_sf"/>
</dbReference>
<proteinExistence type="predicted"/>
<dbReference type="PANTHER" id="PTHR21310">
    <property type="entry name" value="AMINOGLYCOSIDE PHOSPHOTRANSFERASE-RELATED-RELATED"/>
    <property type="match status" value="1"/>
</dbReference>
<dbReference type="SUPFAM" id="SSF56112">
    <property type="entry name" value="Protein kinase-like (PK-like)"/>
    <property type="match status" value="1"/>
</dbReference>
<dbReference type="AlphaFoldDB" id="A0A6C0KLW6"/>
<reference evidence="2" key="1">
    <citation type="journal article" date="2020" name="Nature">
        <title>Giant virus diversity and host interactions through global metagenomics.</title>
        <authorList>
            <person name="Schulz F."/>
            <person name="Roux S."/>
            <person name="Paez-Espino D."/>
            <person name="Jungbluth S."/>
            <person name="Walsh D.A."/>
            <person name="Denef V.J."/>
            <person name="McMahon K.D."/>
            <person name="Konstantinidis K.T."/>
            <person name="Eloe-Fadrosh E.A."/>
            <person name="Kyrpides N.C."/>
            <person name="Woyke T."/>
        </authorList>
    </citation>
    <scope>NUCLEOTIDE SEQUENCE</scope>
    <source>
        <strain evidence="2">GVMAG-S-3300013006-158</strain>
    </source>
</reference>
<dbReference type="InterPro" id="IPR051678">
    <property type="entry name" value="AGP_Transferase"/>
</dbReference>
<dbReference type="Pfam" id="PF01636">
    <property type="entry name" value="APH"/>
    <property type="match status" value="1"/>
</dbReference>
<evidence type="ECO:0000313" key="2">
    <source>
        <dbReference type="EMBL" id="QHU18619.1"/>
    </source>
</evidence>